<evidence type="ECO:0000256" key="6">
    <source>
        <dbReference type="ARBA" id="ARBA00023136"/>
    </source>
</evidence>
<comment type="similarity">
    <text evidence="2">Belongs to the EamA transporter family.</text>
</comment>
<feature type="domain" description="EamA" evidence="8">
    <location>
        <begin position="12"/>
        <end position="144"/>
    </location>
</feature>
<dbReference type="InterPro" id="IPR037185">
    <property type="entry name" value="EmrE-like"/>
</dbReference>
<accession>A0A5A5TDW5</accession>
<evidence type="ECO:0000313" key="9">
    <source>
        <dbReference type="EMBL" id="GCF09741.1"/>
    </source>
</evidence>
<dbReference type="AlphaFoldDB" id="A0A5A5TDW5"/>
<dbReference type="InterPro" id="IPR051258">
    <property type="entry name" value="Diverse_Substrate_Transporter"/>
</dbReference>
<dbReference type="InterPro" id="IPR000620">
    <property type="entry name" value="EamA_dom"/>
</dbReference>
<dbReference type="PANTHER" id="PTHR42920:SF5">
    <property type="entry name" value="EAMA DOMAIN-CONTAINING PROTEIN"/>
    <property type="match status" value="1"/>
</dbReference>
<dbReference type="GO" id="GO:0005886">
    <property type="term" value="C:plasma membrane"/>
    <property type="evidence" value="ECO:0007669"/>
    <property type="project" value="UniProtKB-SubCell"/>
</dbReference>
<evidence type="ECO:0000256" key="5">
    <source>
        <dbReference type="ARBA" id="ARBA00022989"/>
    </source>
</evidence>
<evidence type="ECO:0000313" key="10">
    <source>
        <dbReference type="Proteomes" id="UP000322530"/>
    </source>
</evidence>
<protein>
    <recommendedName>
        <fullName evidence="8">EamA domain-containing protein</fullName>
    </recommendedName>
</protein>
<dbReference type="RefSeq" id="WP_149402664.1">
    <property type="nucleotide sequence ID" value="NZ_BIXY01000050.1"/>
</dbReference>
<feature type="transmembrane region" description="Helical" evidence="7">
    <location>
        <begin position="183"/>
        <end position="203"/>
    </location>
</feature>
<evidence type="ECO:0000256" key="3">
    <source>
        <dbReference type="ARBA" id="ARBA00022475"/>
    </source>
</evidence>
<keyword evidence="5 7" id="KW-1133">Transmembrane helix</keyword>
<dbReference type="OrthoDB" id="9804865at2"/>
<dbReference type="Proteomes" id="UP000322530">
    <property type="component" value="Unassembled WGS sequence"/>
</dbReference>
<proteinExistence type="inferred from homology"/>
<evidence type="ECO:0000256" key="4">
    <source>
        <dbReference type="ARBA" id="ARBA00022692"/>
    </source>
</evidence>
<feature type="transmembrane region" description="Helical" evidence="7">
    <location>
        <begin position="151"/>
        <end position="171"/>
    </location>
</feature>
<keyword evidence="10" id="KW-1185">Reference proteome</keyword>
<sequence length="303" mass="33330">MLSTRRWLSDAILLIIACIWGITFVLVQDAIVLLPPLTFLALRFGFAALLLLLFARLTQKRGAVPISSRRALFGSGIVLGCILFLGYGLQTFSLLYTTSGKSGFLTGLSVALVPLCAWLILRTRPGLTSLGGVGMATIGLYLLAFVDLNHINPGDILAFFCSIAFALQVIYTEKFVARTAINYLVVIQLGTVACLSGIAALFFEPWQHIFQSTVLWQPDVLLALIIVPTGGCPSLDGTDGQRRLSGFSVHLFFRSYILWSCRKGARSWLQWKKNAHLVNWLLSGVSMSKRSSMPLWEPRSMVA</sequence>
<evidence type="ECO:0000256" key="7">
    <source>
        <dbReference type="SAM" id="Phobius"/>
    </source>
</evidence>
<evidence type="ECO:0000256" key="1">
    <source>
        <dbReference type="ARBA" id="ARBA00004651"/>
    </source>
</evidence>
<feature type="transmembrane region" description="Helical" evidence="7">
    <location>
        <begin position="12"/>
        <end position="34"/>
    </location>
</feature>
<feature type="transmembrane region" description="Helical" evidence="7">
    <location>
        <begin position="71"/>
        <end position="90"/>
    </location>
</feature>
<feature type="transmembrane region" description="Helical" evidence="7">
    <location>
        <begin position="40"/>
        <end position="59"/>
    </location>
</feature>
<reference evidence="9 10" key="1">
    <citation type="submission" date="2019-01" db="EMBL/GenBank/DDBJ databases">
        <title>Draft genome sequence of Dictyobacter sp. Uno17.</title>
        <authorList>
            <person name="Wang C.M."/>
            <person name="Zheng Y."/>
            <person name="Sakai Y."/>
            <person name="Abe K."/>
            <person name="Yokota A."/>
            <person name="Yabe S."/>
        </authorList>
    </citation>
    <scope>NUCLEOTIDE SEQUENCE [LARGE SCALE GENOMIC DNA]</scope>
    <source>
        <strain evidence="9 10">Uno17</strain>
    </source>
</reference>
<dbReference type="Pfam" id="PF00892">
    <property type="entry name" value="EamA"/>
    <property type="match status" value="1"/>
</dbReference>
<feature type="transmembrane region" description="Helical" evidence="7">
    <location>
        <begin position="102"/>
        <end position="120"/>
    </location>
</feature>
<feature type="transmembrane region" description="Helical" evidence="7">
    <location>
        <begin position="127"/>
        <end position="145"/>
    </location>
</feature>
<comment type="subcellular location">
    <subcellularLocation>
        <location evidence="1">Cell membrane</location>
        <topology evidence="1">Multi-pass membrane protein</topology>
    </subcellularLocation>
</comment>
<comment type="caution">
    <text evidence="9">The sequence shown here is derived from an EMBL/GenBank/DDBJ whole genome shotgun (WGS) entry which is preliminary data.</text>
</comment>
<evidence type="ECO:0000259" key="8">
    <source>
        <dbReference type="Pfam" id="PF00892"/>
    </source>
</evidence>
<gene>
    <name evidence="9" type="ORF">KDI_33050</name>
</gene>
<keyword evidence="6 7" id="KW-0472">Membrane</keyword>
<organism evidence="9 10">
    <name type="scientific">Dictyobacter arantiisoli</name>
    <dbReference type="NCBI Taxonomy" id="2014874"/>
    <lineage>
        <taxon>Bacteria</taxon>
        <taxon>Bacillati</taxon>
        <taxon>Chloroflexota</taxon>
        <taxon>Ktedonobacteria</taxon>
        <taxon>Ktedonobacterales</taxon>
        <taxon>Dictyobacteraceae</taxon>
        <taxon>Dictyobacter</taxon>
    </lineage>
</organism>
<name>A0A5A5TDW5_9CHLR</name>
<keyword evidence="4 7" id="KW-0812">Transmembrane</keyword>
<dbReference type="SUPFAM" id="SSF103481">
    <property type="entry name" value="Multidrug resistance efflux transporter EmrE"/>
    <property type="match status" value="1"/>
</dbReference>
<dbReference type="PANTHER" id="PTHR42920">
    <property type="entry name" value="OS03G0707200 PROTEIN-RELATED"/>
    <property type="match status" value="1"/>
</dbReference>
<dbReference type="EMBL" id="BIXY01000050">
    <property type="protein sequence ID" value="GCF09741.1"/>
    <property type="molecule type" value="Genomic_DNA"/>
</dbReference>
<evidence type="ECO:0000256" key="2">
    <source>
        <dbReference type="ARBA" id="ARBA00007362"/>
    </source>
</evidence>
<keyword evidence="3" id="KW-1003">Cell membrane</keyword>